<dbReference type="OrthoDB" id="9783920at2"/>
<feature type="transmembrane region" description="Helical" evidence="9">
    <location>
        <begin position="120"/>
        <end position="141"/>
    </location>
</feature>
<dbReference type="InterPro" id="IPR004685">
    <property type="entry name" value="Brnchd-chn_aa_trnsp_Livcs"/>
</dbReference>
<keyword evidence="7 9" id="KW-1133">Transmembrane helix</keyword>
<evidence type="ECO:0000256" key="4">
    <source>
        <dbReference type="ARBA" id="ARBA00022475"/>
    </source>
</evidence>
<evidence type="ECO:0000256" key="7">
    <source>
        <dbReference type="ARBA" id="ARBA00022989"/>
    </source>
</evidence>
<feature type="transmembrane region" description="Helical" evidence="9">
    <location>
        <begin position="193"/>
        <end position="215"/>
    </location>
</feature>
<evidence type="ECO:0000313" key="11">
    <source>
        <dbReference type="Proteomes" id="UP000295937"/>
    </source>
</evidence>
<feature type="transmembrane region" description="Helical" evidence="9">
    <location>
        <begin position="375"/>
        <end position="395"/>
    </location>
</feature>
<dbReference type="Proteomes" id="UP000295937">
    <property type="component" value="Unassembled WGS sequence"/>
</dbReference>
<keyword evidence="4" id="KW-1003">Cell membrane</keyword>
<dbReference type="GO" id="GO:0015818">
    <property type="term" value="P:isoleucine transport"/>
    <property type="evidence" value="ECO:0007669"/>
    <property type="project" value="TreeGrafter"/>
</dbReference>
<feature type="transmembrane region" description="Helical" evidence="9">
    <location>
        <begin position="227"/>
        <end position="250"/>
    </location>
</feature>
<evidence type="ECO:0000256" key="5">
    <source>
        <dbReference type="ARBA" id="ARBA00022692"/>
    </source>
</evidence>
<keyword evidence="8 9" id="KW-0472">Membrane</keyword>
<gene>
    <name evidence="10" type="primary">brnQ</name>
    <name evidence="10" type="ORF">CRV09_03065</name>
</gene>
<dbReference type="EMBL" id="PDKR01000005">
    <property type="protein sequence ID" value="PPI88384.1"/>
    <property type="molecule type" value="Genomic_DNA"/>
</dbReference>
<evidence type="ECO:0000256" key="9">
    <source>
        <dbReference type="RuleBase" id="RU362122"/>
    </source>
</evidence>
<dbReference type="GO" id="GO:0015188">
    <property type="term" value="F:L-isoleucine transmembrane transporter activity"/>
    <property type="evidence" value="ECO:0007669"/>
    <property type="project" value="TreeGrafter"/>
</dbReference>
<evidence type="ECO:0000256" key="1">
    <source>
        <dbReference type="ARBA" id="ARBA00004651"/>
    </source>
</evidence>
<organism evidence="10 11">
    <name type="scientific">Candidatus Pantoea edessiphila</name>
    <dbReference type="NCBI Taxonomy" id="2044610"/>
    <lineage>
        <taxon>Bacteria</taxon>
        <taxon>Pseudomonadati</taxon>
        <taxon>Pseudomonadota</taxon>
        <taxon>Gammaproteobacteria</taxon>
        <taxon>Enterobacterales</taxon>
        <taxon>Erwiniaceae</taxon>
        <taxon>Pantoea</taxon>
    </lineage>
</organism>
<feature type="transmembrane region" description="Helical" evidence="9">
    <location>
        <begin position="83"/>
        <end position="100"/>
    </location>
</feature>
<comment type="subcellular location">
    <subcellularLocation>
        <location evidence="9">Cell inner membrane</location>
        <topology evidence="9">Multi-pass membrane protein</topology>
    </subcellularLocation>
    <subcellularLocation>
        <location evidence="1">Cell membrane</location>
        <topology evidence="1">Multi-pass membrane protein</topology>
    </subcellularLocation>
</comment>
<dbReference type="Pfam" id="PF05525">
    <property type="entry name" value="Branch_AA_trans"/>
    <property type="match status" value="1"/>
</dbReference>
<feature type="transmembrane region" description="Helical" evidence="9">
    <location>
        <begin position="7"/>
        <end position="29"/>
    </location>
</feature>
<keyword evidence="3 9" id="KW-0813">Transport</keyword>
<comment type="similarity">
    <text evidence="2 9">Belongs to the branched chain amino acid transporter family.</text>
</comment>
<proteinExistence type="inferred from homology"/>
<feature type="transmembrane region" description="Helical" evidence="9">
    <location>
        <begin position="285"/>
        <end position="306"/>
    </location>
</feature>
<dbReference type="PANTHER" id="PTHR30588">
    <property type="entry name" value="BRANCHED-CHAIN AMINO ACID TRANSPORT SYSTEM 2 CARRIER PROTEIN"/>
    <property type="match status" value="1"/>
</dbReference>
<feature type="transmembrane region" description="Helical" evidence="9">
    <location>
        <begin position="407"/>
        <end position="430"/>
    </location>
</feature>
<feature type="transmembrane region" description="Helical" evidence="9">
    <location>
        <begin position="148"/>
        <end position="173"/>
    </location>
</feature>
<dbReference type="GO" id="GO:0015820">
    <property type="term" value="P:L-leucine transport"/>
    <property type="evidence" value="ECO:0007669"/>
    <property type="project" value="TreeGrafter"/>
</dbReference>
<reference evidence="10 11" key="1">
    <citation type="journal article" date="2018" name="Genome Biol. Evol.">
        <title>Cladogenesis and Genomic Streamlining in Extracellular Endosymbionts of Tropical Stink Bugs.</title>
        <authorList>
            <person name="Otero-Bravo A."/>
            <person name="Goffredi S."/>
            <person name="Sabree Z.L."/>
        </authorList>
    </citation>
    <scope>NUCLEOTIDE SEQUENCE [LARGE SCALE GENOMIC DNA]</scope>
    <source>
        <strain evidence="10 11">SoEO</strain>
    </source>
</reference>
<dbReference type="AlphaFoldDB" id="A0A2P5T1A8"/>
<evidence type="ECO:0000256" key="3">
    <source>
        <dbReference type="ARBA" id="ARBA00022448"/>
    </source>
</evidence>
<name>A0A2P5T1A8_9GAMM</name>
<keyword evidence="5 9" id="KW-0812">Transmembrane</keyword>
<protein>
    <recommendedName>
        <fullName evidence="9">Branched-chain amino acid transport system carrier protein</fullName>
    </recommendedName>
</protein>
<feature type="transmembrane region" description="Helical" evidence="9">
    <location>
        <begin position="41"/>
        <end position="63"/>
    </location>
</feature>
<evidence type="ECO:0000256" key="2">
    <source>
        <dbReference type="ARBA" id="ARBA00008540"/>
    </source>
</evidence>
<sequence>MIKPLTLKNIIAFSFMTFALFVGAGNIVFPPMIGIQSGENIFISGFGYLITAVGLPICTIIALARSEGGMEALCEPVGKKAGLLLIIACYVIIGPLFALPRTAMISFQSGIEPLFHCNNTLLAFLIYSAIYFIIVALLSLYPSKLLKIIGFFLAPIKIGSLIILIFSIFLISSKNHTLISPTTPYNNAPFSNGFLNGYLTMDALGALVFGSVVISSMKFRGIQEHKLLMRYTIIAGIIASIGLTIVYISLFKLGYIYASLIDQHSNGISILNRYIHHDFGIFGDLFFSVLIIISCIVTSVGLTCAWADFFSKTYKLNYKLLVCILSCFSMLLSSIGLNILVQFSIPVLTIIYPIWILLIMLSFTKNWWYKSERVFKPTILVSFIFSILDSLKTIFYNSEFLVIHFPFMVNISWILPVIIVLIICAVVDLVKGYS</sequence>
<feature type="transmembrane region" description="Helical" evidence="9">
    <location>
        <begin position="343"/>
        <end position="363"/>
    </location>
</feature>
<comment type="caution">
    <text evidence="10">The sequence shown here is derived from an EMBL/GenBank/DDBJ whole genome shotgun (WGS) entry which is preliminary data.</text>
</comment>
<accession>A0A2P5T1A8</accession>
<evidence type="ECO:0000313" key="10">
    <source>
        <dbReference type="EMBL" id="PPI88384.1"/>
    </source>
</evidence>
<dbReference type="GO" id="GO:0005304">
    <property type="term" value="F:L-valine transmembrane transporter activity"/>
    <property type="evidence" value="ECO:0007669"/>
    <property type="project" value="TreeGrafter"/>
</dbReference>
<dbReference type="NCBIfam" id="TIGR00796">
    <property type="entry name" value="livcs"/>
    <property type="match status" value="1"/>
</dbReference>
<feature type="transmembrane region" description="Helical" evidence="9">
    <location>
        <begin position="318"/>
        <end position="337"/>
    </location>
</feature>
<comment type="function">
    <text evidence="9">Component of the transport system for branched-chain amino acids.</text>
</comment>
<keyword evidence="6 9" id="KW-0029">Amino-acid transport</keyword>
<dbReference type="RefSeq" id="WP_136132692.1">
    <property type="nucleotide sequence ID" value="NZ_PDKR01000005.1"/>
</dbReference>
<dbReference type="GO" id="GO:0015190">
    <property type="term" value="F:L-leucine transmembrane transporter activity"/>
    <property type="evidence" value="ECO:0007669"/>
    <property type="project" value="TreeGrafter"/>
</dbReference>
<evidence type="ECO:0000256" key="6">
    <source>
        <dbReference type="ARBA" id="ARBA00022970"/>
    </source>
</evidence>
<dbReference type="PANTHER" id="PTHR30588:SF0">
    <property type="entry name" value="BRANCHED-CHAIN AMINO ACID PERMEASE BRNQ"/>
    <property type="match status" value="1"/>
</dbReference>
<dbReference type="GO" id="GO:0005886">
    <property type="term" value="C:plasma membrane"/>
    <property type="evidence" value="ECO:0007669"/>
    <property type="project" value="UniProtKB-SubCell"/>
</dbReference>
<evidence type="ECO:0000256" key="8">
    <source>
        <dbReference type="ARBA" id="ARBA00023136"/>
    </source>
</evidence>